<evidence type="ECO:0000313" key="1">
    <source>
        <dbReference type="Ensembl" id="ENSCPGP00000010286.1"/>
    </source>
</evidence>
<reference evidence="1" key="2">
    <citation type="submission" date="2025-09" db="UniProtKB">
        <authorList>
            <consortium name="Ensembl"/>
        </authorList>
    </citation>
    <scope>IDENTIFICATION</scope>
</reference>
<dbReference type="PANTHER" id="PTHR19288:SF46">
    <property type="entry name" value="HALOACID DEHALOGENASE-LIKE HYDROLASE DOMAIN-CONTAINING PROTEIN 2"/>
    <property type="match status" value="1"/>
</dbReference>
<proteinExistence type="predicted"/>
<dbReference type="PANTHER" id="PTHR19288">
    <property type="entry name" value="4-NITROPHENYLPHOSPHATASE-RELATED"/>
    <property type="match status" value="1"/>
</dbReference>
<reference evidence="1" key="1">
    <citation type="submission" date="2025-08" db="UniProtKB">
        <authorList>
            <consortium name="Ensembl"/>
        </authorList>
    </citation>
    <scope>IDENTIFICATION</scope>
</reference>
<dbReference type="Proteomes" id="UP000694419">
    <property type="component" value="Unplaced"/>
</dbReference>
<dbReference type="Pfam" id="PF13242">
    <property type="entry name" value="Hydrolase_like"/>
    <property type="match status" value="1"/>
</dbReference>
<keyword evidence="2" id="KW-1185">Reference proteome</keyword>
<dbReference type="SUPFAM" id="SSF56784">
    <property type="entry name" value="HAD-like"/>
    <property type="match status" value="1"/>
</dbReference>
<name>A0A8C3JMN5_9CHAR</name>
<dbReference type="Gene3D" id="3.40.50.1000">
    <property type="entry name" value="HAD superfamily/HAD-like"/>
    <property type="match status" value="2"/>
</dbReference>
<dbReference type="InterPro" id="IPR036412">
    <property type="entry name" value="HAD-like_sf"/>
</dbReference>
<dbReference type="InterPro" id="IPR023214">
    <property type="entry name" value="HAD_sf"/>
</dbReference>
<dbReference type="GO" id="GO:0016791">
    <property type="term" value="F:phosphatase activity"/>
    <property type="evidence" value="ECO:0007669"/>
    <property type="project" value="TreeGrafter"/>
</dbReference>
<protein>
    <recommendedName>
        <fullName evidence="3">Haloacid dehalogenase-like hydrolase domain-containing protein 2</fullName>
    </recommendedName>
</protein>
<organism evidence="1 2">
    <name type="scientific">Calidris pygmaea</name>
    <name type="common">Spoon-billed sandpiper</name>
    <dbReference type="NCBI Taxonomy" id="425635"/>
    <lineage>
        <taxon>Eukaryota</taxon>
        <taxon>Metazoa</taxon>
        <taxon>Chordata</taxon>
        <taxon>Craniata</taxon>
        <taxon>Vertebrata</taxon>
        <taxon>Euteleostomi</taxon>
        <taxon>Archelosauria</taxon>
        <taxon>Archosauria</taxon>
        <taxon>Dinosauria</taxon>
        <taxon>Saurischia</taxon>
        <taxon>Theropoda</taxon>
        <taxon>Coelurosauria</taxon>
        <taxon>Aves</taxon>
        <taxon>Neognathae</taxon>
        <taxon>Neoaves</taxon>
        <taxon>Charadriiformes</taxon>
        <taxon>Scolopacidae</taxon>
        <taxon>Calidris</taxon>
    </lineage>
</organism>
<dbReference type="Ensembl" id="ENSCPGT00000011287.1">
    <property type="protein sequence ID" value="ENSCPGP00000010286.1"/>
    <property type="gene ID" value="ENSCPGG00000007312.1"/>
</dbReference>
<evidence type="ECO:0000313" key="2">
    <source>
        <dbReference type="Proteomes" id="UP000694419"/>
    </source>
</evidence>
<dbReference type="GO" id="GO:0005737">
    <property type="term" value="C:cytoplasm"/>
    <property type="evidence" value="ECO:0007669"/>
    <property type="project" value="TreeGrafter"/>
</dbReference>
<evidence type="ECO:0008006" key="3">
    <source>
        <dbReference type="Google" id="ProtNLM"/>
    </source>
</evidence>
<dbReference type="AlphaFoldDB" id="A0A8C3JMN5"/>
<sequence length="183" mass="20603">MNTTKECKRDLLERLTKLRFDITENEIFTSLMVWPLLLVDDKALPDFMGEVEVTEQLRKLVVGLDPEHFHYEMMNTAFQLMLILDDVLALGPRPFVAGLEYATNAKATVVGKPEKTFSLEALQGTECAPEAIMIGNDCRDDVGGPQNASMHGILVRTDEDNLAPYLTCEKFPVVLEHILEHLL</sequence>
<accession>A0A8C3JMN5</accession>